<name>A0ACC1ANZ2_9ROSI</name>
<organism evidence="1 2">
    <name type="scientific">Pistacia atlantica</name>
    <dbReference type="NCBI Taxonomy" id="434234"/>
    <lineage>
        <taxon>Eukaryota</taxon>
        <taxon>Viridiplantae</taxon>
        <taxon>Streptophyta</taxon>
        <taxon>Embryophyta</taxon>
        <taxon>Tracheophyta</taxon>
        <taxon>Spermatophyta</taxon>
        <taxon>Magnoliopsida</taxon>
        <taxon>eudicotyledons</taxon>
        <taxon>Gunneridae</taxon>
        <taxon>Pentapetalae</taxon>
        <taxon>rosids</taxon>
        <taxon>malvids</taxon>
        <taxon>Sapindales</taxon>
        <taxon>Anacardiaceae</taxon>
        <taxon>Pistacia</taxon>
    </lineage>
</organism>
<evidence type="ECO:0000313" key="1">
    <source>
        <dbReference type="EMBL" id="KAJ0088414.1"/>
    </source>
</evidence>
<comment type="caution">
    <text evidence="1">The sequence shown here is derived from an EMBL/GenBank/DDBJ whole genome shotgun (WGS) entry which is preliminary data.</text>
</comment>
<keyword evidence="2" id="KW-1185">Reference proteome</keyword>
<protein>
    <submittedName>
        <fullName evidence="1">Uncharacterized protein</fullName>
    </submittedName>
</protein>
<proteinExistence type="predicted"/>
<dbReference type="Proteomes" id="UP001164250">
    <property type="component" value="Chromosome 9"/>
</dbReference>
<dbReference type="EMBL" id="CM047905">
    <property type="protein sequence ID" value="KAJ0088414.1"/>
    <property type="molecule type" value="Genomic_DNA"/>
</dbReference>
<accession>A0ACC1ANZ2</accession>
<sequence length="301" mass="34091">MGAVKLYNNGTVLRCNDTKFKASYVQDESVQYKDYLYDPKNELKLRVYKPFSENPNPRFPVIFFIHGGGFCVGSFSWSNSHNSCIRLASTLKVLVVSIDYRLAPERRLPGAMDDAFNAVKWLQRKAMGLSKEDYECGGDAAWGNIAHHLAVRVGSDSAGFDPVRVRGYVLLAPFFGGVDRTKSEEGPSETVLNLDLLDMFWRLCLPHGEASRDHFCVNPFGPWSPSLEPLKLESILVVAGECELLKDRAKDYAKRLKEMGKKINYIEFEGEEHGFFTDDPYSEPANKFVEILKKFIYENST</sequence>
<gene>
    <name evidence="1" type="ORF">Patl1_32815</name>
</gene>
<reference evidence="2" key="1">
    <citation type="journal article" date="2023" name="G3 (Bethesda)">
        <title>Genome assembly and association tests identify interacting loci associated with vigor, precocity, and sex in interspecific pistachio rootstocks.</title>
        <authorList>
            <person name="Palmer W."/>
            <person name="Jacygrad E."/>
            <person name="Sagayaradj S."/>
            <person name="Cavanaugh K."/>
            <person name="Han R."/>
            <person name="Bertier L."/>
            <person name="Beede B."/>
            <person name="Kafkas S."/>
            <person name="Golino D."/>
            <person name="Preece J."/>
            <person name="Michelmore R."/>
        </authorList>
    </citation>
    <scope>NUCLEOTIDE SEQUENCE [LARGE SCALE GENOMIC DNA]</scope>
</reference>
<evidence type="ECO:0000313" key="2">
    <source>
        <dbReference type="Proteomes" id="UP001164250"/>
    </source>
</evidence>